<evidence type="ECO:0000313" key="2">
    <source>
        <dbReference type="Proteomes" id="UP000283644"/>
    </source>
</evidence>
<protein>
    <submittedName>
        <fullName evidence="1">Uncharacterized protein</fullName>
    </submittedName>
</protein>
<comment type="caution">
    <text evidence="1">The sequence shown here is derived from an EMBL/GenBank/DDBJ whole genome shotgun (WGS) entry which is preliminary data.</text>
</comment>
<organism evidence="1 2">
    <name type="scientific">Nocardioides immobilis</name>
    <dbReference type="NCBI Taxonomy" id="2049295"/>
    <lineage>
        <taxon>Bacteria</taxon>
        <taxon>Bacillati</taxon>
        <taxon>Actinomycetota</taxon>
        <taxon>Actinomycetes</taxon>
        <taxon>Propionibacteriales</taxon>
        <taxon>Nocardioidaceae</taxon>
        <taxon>Nocardioides</taxon>
    </lineage>
</organism>
<proteinExistence type="predicted"/>
<dbReference type="EMBL" id="QXGH01000009">
    <property type="protein sequence ID" value="RHW28505.1"/>
    <property type="molecule type" value="Genomic_DNA"/>
</dbReference>
<dbReference type="OrthoDB" id="3784352at2"/>
<dbReference type="Proteomes" id="UP000283644">
    <property type="component" value="Unassembled WGS sequence"/>
</dbReference>
<dbReference type="RefSeq" id="WP_118921819.1">
    <property type="nucleotide sequence ID" value="NZ_QXGH01000009.1"/>
</dbReference>
<accession>A0A417Y7E2</accession>
<gene>
    <name evidence="1" type="ORF">D0Z08_01115</name>
</gene>
<keyword evidence="2" id="KW-1185">Reference proteome</keyword>
<evidence type="ECO:0000313" key="1">
    <source>
        <dbReference type="EMBL" id="RHW28505.1"/>
    </source>
</evidence>
<name>A0A417Y7E2_9ACTN</name>
<dbReference type="AlphaFoldDB" id="A0A417Y7E2"/>
<sequence>MSVTSRPESRALPRYFVSARHGRIERSADGAGNWQPFGSHHAREVGAPTTACGLPAHDWRMFWELPFPSSTGALCHHCMAAVAPPEVRPLPRAAAGGRR</sequence>
<reference evidence="1 2" key="1">
    <citation type="submission" date="2018-09" db="EMBL/GenBank/DDBJ databases">
        <title>Genome sequencing of Nocardioides immobilis CCTCC AB 2017083 for comparison to Nocardioides silvaticus.</title>
        <authorList>
            <person name="Li C."/>
            <person name="Wang G."/>
        </authorList>
    </citation>
    <scope>NUCLEOTIDE SEQUENCE [LARGE SCALE GENOMIC DNA]</scope>
    <source>
        <strain evidence="1 2">CCTCC AB 2017083</strain>
    </source>
</reference>